<reference evidence="10 11" key="1">
    <citation type="submission" date="2021-11" db="EMBL/GenBank/DDBJ databases">
        <title>Black yeast isolated from Biological Soil Crust.</title>
        <authorList>
            <person name="Kurbessoian T."/>
        </authorList>
    </citation>
    <scope>NUCLEOTIDE SEQUENCE [LARGE SCALE GENOMIC DNA]</scope>
    <source>
        <strain evidence="10 11">CCFEE 5522</strain>
    </source>
</reference>
<dbReference type="SUPFAM" id="SSF103473">
    <property type="entry name" value="MFS general substrate transporter"/>
    <property type="match status" value="1"/>
</dbReference>
<dbReference type="Pfam" id="PF07690">
    <property type="entry name" value="MFS_1"/>
    <property type="match status" value="1"/>
</dbReference>
<comment type="subcellular location">
    <subcellularLocation>
        <location evidence="1">Membrane</location>
        <topology evidence="1">Multi-pass membrane protein</topology>
    </subcellularLocation>
</comment>
<feature type="transmembrane region" description="Helical" evidence="8">
    <location>
        <begin position="126"/>
        <end position="144"/>
    </location>
</feature>
<evidence type="ECO:0000256" key="4">
    <source>
        <dbReference type="ARBA" id="ARBA00022692"/>
    </source>
</evidence>
<feature type="transmembrane region" description="Helical" evidence="8">
    <location>
        <begin position="184"/>
        <end position="207"/>
    </location>
</feature>
<keyword evidence="3" id="KW-0813">Transport</keyword>
<evidence type="ECO:0000256" key="5">
    <source>
        <dbReference type="ARBA" id="ARBA00022989"/>
    </source>
</evidence>
<evidence type="ECO:0000256" key="8">
    <source>
        <dbReference type="SAM" id="Phobius"/>
    </source>
</evidence>
<evidence type="ECO:0000259" key="9">
    <source>
        <dbReference type="PROSITE" id="PS50850"/>
    </source>
</evidence>
<dbReference type="Gene3D" id="1.20.1250.20">
    <property type="entry name" value="MFS general substrate transporter like domains"/>
    <property type="match status" value="1"/>
</dbReference>
<feature type="transmembrane region" description="Helical" evidence="8">
    <location>
        <begin position="96"/>
        <end position="117"/>
    </location>
</feature>
<feature type="transmembrane region" description="Helical" evidence="8">
    <location>
        <begin position="502"/>
        <end position="523"/>
    </location>
</feature>
<evidence type="ECO:0000313" key="11">
    <source>
        <dbReference type="Proteomes" id="UP001324427"/>
    </source>
</evidence>
<sequence length="531" mass="57836">MANDKTPAYEAPPLEDAHHSDEVSIGKGDILGQEHVDPVLNAKMHMVNNAIDEIGMTGYQWRLFVLNGFGYAVDSLILLIQSIIATYAAYEFQPSFAYGLTIAVYVGMLVGALFWGLSADIIGRKYAFNISLLLSSVFCIVAGASNSWVLLGFFVCMSAFGSGGNLVLDTAVFLEYLPSKDQWLLTLMAAWWGAGQLVAGLLAWAFLPNYSCPGDPAKTGVPCNWHTNPGWRYVWFSSGALVLVMSLARITVIRLRETPKFLVGEGRDEEVVETLQWIATKYHRPCSLTLQGLQECGVTAAGPGGEGGRRGSVPAHARKRFSFAEVWTHVRGLYATRRMALSTSLIWFSWLLIGLAYPLYNVFLPTYLATRGAALGGLSQSDQWRNYAVANLCSIPSPILAGLMCRSPWFWGRRGTMIIGALVTMAFFFAYTQVKSNAENLGFTCAIGFCLNIYYGTLYAYTPEVLPSAHRGTGNGIAIGLNRLMGIMSAIVATYANTSTPVPIYVCAALYIVMAAVAACFPFEPMGSRSS</sequence>
<dbReference type="PANTHER" id="PTHR23511">
    <property type="entry name" value="SYNAPTIC VESICLE GLYCOPROTEIN 2"/>
    <property type="match status" value="1"/>
</dbReference>
<keyword evidence="11" id="KW-1185">Reference proteome</keyword>
<evidence type="ECO:0000256" key="7">
    <source>
        <dbReference type="SAM" id="MobiDB-lite"/>
    </source>
</evidence>
<feature type="transmembrane region" description="Helical" evidence="8">
    <location>
        <begin position="473"/>
        <end position="496"/>
    </location>
</feature>
<dbReference type="InterPro" id="IPR011701">
    <property type="entry name" value="MFS"/>
</dbReference>
<dbReference type="PROSITE" id="PS50850">
    <property type="entry name" value="MFS"/>
    <property type="match status" value="1"/>
</dbReference>
<evidence type="ECO:0000256" key="1">
    <source>
        <dbReference type="ARBA" id="ARBA00004141"/>
    </source>
</evidence>
<evidence type="ECO:0000256" key="6">
    <source>
        <dbReference type="ARBA" id="ARBA00023136"/>
    </source>
</evidence>
<evidence type="ECO:0000256" key="2">
    <source>
        <dbReference type="ARBA" id="ARBA00008335"/>
    </source>
</evidence>
<proteinExistence type="inferred from homology"/>
<name>A0AAV9JEL6_9PEZI</name>
<feature type="transmembrane region" description="Helical" evidence="8">
    <location>
        <begin position="233"/>
        <end position="252"/>
    </location>
</feature>
<organism evidence="10 11">
    <name type="scientific">Oleoguttula mirabilis</name>
    <dbReference type="NCBI Taxonomy" id="1507867"/>
    <lineage>
        <taxon>Eukaryota</taxon>
        <taxon>Fungi</taxon>
        <taxon>Dikarya</taxon>
        <taxon>Ascomycota</taxon>
        <taxon>Pezizomycotina</taxon>
        <taxon>Dothideomycetes</taxon>
        <taxon>Dothideomycetidae</taxon>
        <taxon>Mycosphaerellales</taxon>
        <taxon>Teratosphaeriaceae</taxon>
        <taxon>Oleoguttula</taxon>
    </lineage>
</organism>
<keyword evidence="4 8" id="KW-0812">Transmembrane</keyword>
<accession>A0AAV9JEL6</accession>
<feature type="domain" description="Major facilitator superfamily (MFS) profile" evidence="9">
    <location>
        <begin position="60"/>
        <end position="526"/>
    </location>
</feature>
<dbReference type="FunFam" id="1.20.1250.20:FF:000171">
    <property type="entry name" value="MFS general substrate transporter"/>
    <property type="match status" value="1"/>
</dbReference>
<evidence type="ECO:0000313" key="10">
    <source>
        <dbReference type="EMBL" id="KAK4543755.1"/>
    </source>
</evidence>
<keyword evidence="5 8" id="KW-1133">Transmembrane helix</keyword>
<evidence type="ECO:0000256" key="3">
    <source>
        <dbReference type="ARBA" id="ARBA00022448"/>
    </source>
</evidence>
<feature type="transmembrane region" description="Helical" evidence="8">
    <location>
        <begin position="345"/>
        <end position="364"/>
    </location>
</feature>
<dbReference type="InterPro" id="IPR020846">
    <property type="entry name" value="MFS_dom"/>
</dbReference>
<dbReference type="PANTHER" id="PTHR23511:SF4">
    <property type="entry name" value="MAJOR FACILITATOR SUPERFAMILY (MFS) PROFILE DOMAIN-CONTAINING PROTEIN"/>
    <property type="match status" value="1"/>
</dbReference>
<feature type="transmembrane region" description="Helical" evidence="8">
    <location>
        <begin position="150"/>
        <end position="172"/>
    </location>
</feature>
<dbReference type="GO" id="GO:0022857">
    <property type="term" value="F:transmembrane transporter activity"/>
    <property type="evidence" value="ECO:0007669"/>
    <property type="project" value="InterPro"/>
</dbReference>
<feature type="transmembrane region" description="Helical" evidence="8">
    <location>
        <begin position="415"/>
        <end position="434"/>
    </location>
</feature>
<gene>
    <name evidence="10" type="ORF">LTR36_004788</name>
</gene>
<protein>
    <recommendedName>
        <fullName evidence="9">Major facilitator superfamily (MFS) profile domain-containing protein</fullName>
    </recommendedName>
</protein>
<feature type="region of interest" description="Disordered" evidence="7">
    <location>
        <begin position="1"/>
        <end position="20"/>
    </location>
</feature>
<dbReference type="Proteomes" id="UP001324427">
    <property type="component" value="Unassembled WGS sequence"/>
</dbReference>
<keyword evidence="6 8" id="KW-0472">Membrane</keyword>
<dbReference type="EMBL" id="JAVFHQ010000029">
    <property type="protein sequence ID" value="KAK4543755.1"/>
    <property type="molecule type" value="Genomic_DNA"/>
</dbReference>
<comment type="caution">
    <text evidence="10">The sequence shown here is derived from an EMBL/GenBank/DDBJ whole genome shotgun (WGS) entry which is preliminary data.</text>
</comment>
<comment type="similarity">
    <text evidence="2">Belongs to the major facilitator superfamily.</text>
</comment>
<dbReference type="CDD" id="cd17316">
    <property type="entry name" value="MFS_SV2_like"/>
    <property type="match status" value="1"/>
</dbReference>
<feature type="transmembrane region" description="Helical" evidence="8">
    <location>
        <begin position="64"/>
        <end position="90"/>
    </location>
</feature>
<feature type="transmembrane region" description="Helical" evidence="8">
    <location>
        <begin position="440"/>
        <end position="461"/>
    </location>
</feature>
<dbReference type="InterPro" id="IPR036259">
    <property type="entry name" value="MFS_trans_sf"/>
</dbReference>
<dbReference type="AlphaFoldDB" id="A0AAV9JEL6"/>
<dbReference type="GO" id="GO:0016020">
    <property type="term" value="C:membrane"/>
    <property type="evidence" value="ECO:0007669"/>
    <property type="project" value="UniProtKB-SubCell"/>
</dbReference>